<dbReference type="AlphaFoldDB" id="A0A9R1W563"/>
<comment type="caution">
    <text evidence="1">The sequence shown here is derived from an EMBL/GenBank/DDBJ whole genome shotgun (WGS) entry which is preliminary data.</text>
</comment>
<sequence length="131" mass="14607">MNRPMIRNGQAKDDTNDSQFNNRAKSIIVVNSRLLATTICHMPRLVLAKDTSTLCKSLRAWDTRFLGETCDPILERRSEMALILILPMGIELVESSLGGMQNEMGNPNGGMEMMSNQQVDVSLLCHQARSL</sequence>
<protein>
    <submittedName>
        <fullName evidence="1">Uncharacterized protein</fullName>
    </submittedName>
</protein>
<dbReference type="Proteomes" id="UP000235145">
    <property type="component" value="Unassembled WGS sequence"/>
</dbReference>
<accession>A0A9R1W563</accession>
<name>A0A9R1W563_LACSA</name>
<reference evidence="1 2" key="1">
    <citation type="journal article" date="2017" name="Nat. Commun.">
        <title>Genome assembly with in vitro proximity ligation data and whole-genome triplication in lettuce.</title>
        <authorList>
            <person name="Reyes-Chin-Wo S."/>
            <person name="Wang Z."/>
            <person name="Yang X."/>
            <person name="Kozik A."/>
            <person name="Arikit S."/>
            <person name="Song C."/>
            <person name="Xia L."/>
            <person name="Froenicke L."/>
            <person name="Lavelle D.O."/>
            <person name="Truco M.J."/>
            <person name="Xia R."/>
            <person name="Zhu S."/>
            <person name="Xu C."/>
            <person name="Xu H."/>
            <person name="Xu X."/>
            <person name="Cox K."/>
            <person name="Korf I."/>
            <person name="Meyers B.C."/>
            <person name="Michelmore R.W."/>
        </authorList>
    </citation>
    <scope>NUCLEOTIDE SEQUENCE [LARGE SCALE GENOMIC DNA]</scope>
    <source>
        <strain evidence="2">cv. Salinas</strain>
        <tissue evidence="1">Seedlings</tissue>
    </source>
</reference>
<evidence type="ECO:0000313" key="2">
    <source>
        <dbReference type="Proteomes" id="UP000235145"/>
    </source>
</evidence>
<dbReference type="EMBL" id="NBSK02000003">
    <property type="protein sequence ID" value="KAJ0217308.1"/>
    <property type="molecule type" value="Genomic_DNA"/>
</dbReference>
<evidence type="ECO:0000313" key="1">
    <source>
        <dbReference type="EMBL" id="KAJ0217308.1"/>
    </source>
</evidence>
<keyword evidence="2" id="KW-1185">Reference proteome</keyword>
<gene>
    <name evidence="1" type="ORF">LSAT_V11C300149210</name>
</gene>
<proteinExistence type="predicted"/>
<organism evidence="1 2">
    <name type="scientific">Lactuca sativa</name>
    <name type="common">Garden lettuce</name>
    <dbReference type="NCBI Taxonomy" id="4236"/>
    <lineage>
        <taxon>Eukaryota</taxon>
        <taxon>Viridiplantae</taxon>
        <taxon>Streptophyta</taxon>
        <taxon>Embryophyta</taxon>
        <taxon>Tracheophyta</taxon>
        <taxon>Spermatophyta</taxon>
        <taxon>Magnoliopsida</taxon>
        <taxon>eudicotyledons</taxon>
        <taxon>Gunneridae</taxon>
        <taxon>Pentapetalae</taxon>
        <taxon>asterids</taxon>
        <taxon>campanulids</taxon>
        <taxon>Asterales</taxon>
        <taxon>Asteraceae</taxon>
        <taxon>Cichorioideae</taxon>
        <taxon>Cichorieae</taxon>
        <taxon>Lactucinae</taxon>
        <taxon>Lactuca</taxon>
    </lineage>
</organism>